<reference evidence="2 3" key="1">
    <citation type="submission" date="2021-01" db="EMBL/GenBank/DDBJ databases">
        <title>FDA dAtabase for Regulatory Grade micrObial Sequences (FDA-ARGOS): Supporting development and validation of Infectious Disease Dx tests.</title>
        <authorList>
            <person name="Nelson B."/>
            <person name="Plummer A."/>
            <person name="Tallon L."/>
            <person name="Sadzewicz L."/>
            <person name="Zhao X."/>
            <person name="Boylan J."/>
            <person name="Ott S."/>
            <person name="Bowen H."/>
            <person name="Vavikolanu K."/>
            <person name="Mehta A."/>
            <person name="Aluvathingal J."/>
            <person name="Nadendla S."/>
            <person name="Myers T."/>
            <person name="Yan Y."/>
            <person name="Sichtig H."/>
        </authorList>
    </citation>
    <scope>NUCLEOTIDE SEQUENCE [LARGE SCALE GENOMIC DNA]</scope>
    <source>
        <strain evidence="2 3">FDAARGOS_1161</strain>
    </source>
</reference>
<evidence type="ECO:0000313" key="3">
    <source>
        <dbReference type="Proteomes" id="UP000595254"/>
    </source>
</evidence>
<dbReference type="Pfam" id="PF10138">
    <property type="entry name" value="vWA-TerF-like"/>
    <property type="match status" value="1"/>
</dbReference>
<dbReference type="SMART" id="SM00327">
    <property type="entry name" value="VWA"/>
    <property type="match status" value="1"/>
</dbReference>
<dbReference type="Pfam" id="PF02342">
    <property type="entry name" value="TerD"/>
    <property type="match status" value="1"/>
</dbReference>
<dbReference type="PANTHER" id="PTHR32097">
    <property type="entry name" value="CAMP-BINDING PROTEIN 1-RELATED"/>
    <property type="match status" value="1"/>
</dbReference>
<dbReference type="EMBL" id="CP068053">
    <property type="protein sequence ID" value="QQT01869.1"/>
    <property type="molecule type" value="Genomic_DNA"/>
</dbReference>
<dbReference type="KEGG" id="ppsr:I6J18_08505"/>
<proteinExistence type="predicted"/>
<accession>A0A974S1T4</accession>
<name>A0A974S1T4_PERPY</name>
<dbReference type="PANTHER" id="PTHR32097:SF17">
    <property type="entry name" value="CAMP-BINDING PROTEIN 1-RELATED"/>
    <property type="match status" value="1"/>
</dbReference>
<dbReference type="AlphaFoldDB" id="A0A974S1T4"/>
<dbReference type="InterPro" id="IPR036465">
    <property type="entry name" value="vWFA_dom_sf"/>
</dbReference>
<dbReference type="InterPro" id="IPR003325">
    <property type="entry name" value="TerD"/>
</dbReference>
<dbReference type="InterPro" id="IPR051324">
    <property type="entry name" value="Stress/Tellurium_Resist"/>
</dbReference>
<protein>
    <submittedName>
        <fullName evidence="2">VWA domain-containing protein</fullName>
    </submittedName>
</protein>
<gene>
    <name evidence="2" type="ORF">I6J18_08505</name>
</gene>
<dbReference type="Gene3D" id="2.60.60.30">
    <property type="entry name" value="sav2460 like domains"/>
    <property type="match status" value="1"/>
</dbReference>
<evidence type="ECO:0000313" key="2">
    <source>
        <dbReference type="EMBL" id="QQT01869.1"/>
    </source>
</evidence>
<feature type="domain" description="VWFA" evidence="1">
    <location>
        <begin position="220"/>
        <end position="388"/>
    </location>
</feature>
<dbReference type="Proteomes" id="UP000595254">
    <property type="component" value="Chromosome"/>
</dbReference>
<sequence length="418" mass="47210">MSLTVVKGQKMDLTKNKSDIELVDVKMNWHVGKDMEIDASAFMIGEKGEVVREEDFVFYGQPVSSCGSVRLEQLEKPHFVINLTQVPLDVQKIVFTLTIDHPEATGNIFANVSEIELQVINDKTKEVLTTFPVTYSFTNENAIVLGTLYRHAGEWKYEAVGAGYFGGLADLCTEYGVEVSEPSSTEPVKVDSLPQQMSTVSLLKKKVQIVLEKKQIQHVTAKVGLVLDISGSMRKLYNDGTVQKVVDRILAVASQFDDDGALDVWIYDNEFTRLPQVTEKDFAGYVNEQILTNDTIHKFGRNDEPKVMKDVLQKYLKEEPSELPVFLVFINDGGCKSGIKKFIVGSSDKPIFWQFVGVGDANFDVLRKLDTMDGRMIDNANFFHFMNIETVSDEELYDQLLNEFPMWLREAKQKSIVK</sequence>
<dbReference type="InterPro" id="IPR002035">
    <property type="entry name" value="VWF_A"/>
</dbReference>
<organism evidence="2 3">
    <name type="scientific">Peribacillus psychrosaccharolyticus</name>
    <name type="common">Bacillus psychrosaccharolyticus</name>
    <dbReference type="NCBI Taxonomy" id="1407"/>
    <lineage>
        <taxon>Bacteria</taxon>
        <taxon>Bacillati</taxon>
        <taxon>Bacillota</taxon>
        <taxon>Bacilli</taxon>
        <taxon>Bacillales</taxon>
        <taxon>Bacillaceae</taxon>
        <taxon>Peribacillus</taxon>
    </lineage>
</organism>
<dbReference type="CDD" id="cd06974">
    <property type="entry name" value="TerD_like"/>
    <property type="match status" value="1"/>
</dbReference>
<dbReference type="InterPro" id="IPR019303">
    <property type="entry name" value="vWA_TerF_C"/>
</dbReference>
<dbReference type="SUPFAM" id="SSF53300">
    <property type="entry name" value="vWA-like"/>
    <property type="match status" value="1"/>
</dbReference>
<keyword evidence="3" id="KW-1185">Reference proteome</keyword>
<evidence type="ECO:0000259" key="1">
    <source>
        <dbReference type="SMART" id="SM00327"/>
    </source>
</evidence>